<dbReference type="InterPro" id="IPR013762">
    <property type="entry name" value="Integrase-like_cat_sf"/>
</dbReference>
<dbReference type="GO" id="GO:0015074">
    <property type="term" value="P:DNA integration"/>
    <property type="evidence" value="ECO:0007669"/>
    <property type="project" value="InterPro"/>
</dbReference>
<dbReference type="GO" id="GO:0003677">
    <property type="term" value="F:DNA binding"/>
    <property type="evidence" value="ECO:0007669"/>
    <property type="project" value="InterPro"/>
</dbReference>
<evidence type="ECO:0000256" key="1">
    <source>
        <dbReference type="ARBA" id="ARBA00023172"/>
    </source>
</evidence>
<sequence>MSFQKPITTMTLQDVQDWAKRNGNTDYANAVGRFSKMTDGTPLNLVPADLSAIKKTLKIDGFDPARSKSENAYKATRRKIIAAVKGATGELAAAQERRCRKDAWADLLERLEACAPELCSENARPPLILIPVRKLADLARQYRVEPRDVSQEWLLAHSSVLESNEWKTLQRALKTLNRARAFEEIAVHLPPNPFATPPRRRNENLGIIPAHLAAEIMTWVENATQSTYDPVEQEYVTTASKSDIDFKLAALRKFVSTLIRSGALPADTTTPLADLFTCAAAAAVVRYWSKHEGEPGHVTARTAHDYMKANYVVMARNGVDPEPIKAHLKANRFLARGKTASSEMSPSSRKFCEALLSSTRQTMTFLSLHVQFRNKTEQMIREIEGAGRPWTMGESETIRQLGTVAAICAIETRGAPLRIDSALNLVFRGPKATFLLPTPQTRHATLHLSPEHTKNNVEIWAPIEPGNLNGLETILWYLDRIRPLFPDHDTSEFLFPSVKSAGSLHYRTFLGWFKRHTRAAGLPMTPHNFRHGLASLLLQKNPGRWDLLERLLDDTPGTVRRNYAWVNTRAQREEVQKYILNLSEIRS</sequence>
<dbReference type="Proteomes" id="UP000325134">
    <property type="component" value="Unassembled WGS sequence"/>
</dbReference>
<dbReference type="Gene3D" id="1.10.443.10">
    <property type="entry name" value="Intergrase catalytic core"/>
    <property type="match status" value="1"/>
</dbReference>
<reference evidence="2 3" key="1">
    <citation type="submission" date="2016-11" db="EMBL/GenBank/DDBJ databases">
        <authorList>
            <person name="Varghese N."/>
            <person name="Submissions S."/>
        </authorList>
    </citation>
    <scope>NUCLEOTIDE SEQUENCE [LARGE SCALE GENOMIC DNA]</scope>
    <source>
        <strain evidence="2 3">DSM 29341</strain>
    </source>
</reference>
<keyword evidence="1" id="KW-0233">DNA recombination</keyword>
<evidence type="ECO:0000313" key="2">
    <source>
        <dbReference type="EMBL" id="SHF00991.1"/>
    </source>
</evidence>
<protein>
    <submittedName>
        <fullName evidence="2">Phage integrase family protein</fullName>
    </submittedName>
</protein>
<proteinExistence type="predicted"/>
<name>A0A1M4Y5F2_9RHOB</name>
<dbReference type="SUPFAM" id="SSF56349">
    <property type="entry name" value="DNA breaking-rejoining enzymes"/>
    <property type="match status" value="1"/>
</dbReference>
<accession>A0A1M4Y5F2</accession>
<dbReference type="EMBL" id="FQVK01000014">
    <property type="protein sequence ID" value="SHF00991.1"/>
    <property type="molecule type" value="Genomic_DNA"/>
</dbReference>
<dbReference type="AlphaFoldDB" id="A0A1M4Y5F2"/>
<gene>
    <name evidence="2" type="ORF">SAMN05444279_11413</name>
</gene>
<dbReference type="InterPro" id="IPR011010">
    <property type="entry name" value="DNA_brk_join_enz"/>
</dbReference>
<dbReference type="OrthoDB" id="7363113at2"/>
<organism evidence="2 3">
    <name type="scientific">Ruegeria intermedia</name>
    <dbReference type="NCBI Taxonomy" id="996115"/>
    <lineage>
        <taxon>Bacteria</taxon>
        <taxon>Pseudomonadati</taxon>
        <taxon>Pseudomonadota</taxon>
        <taxon>Alphaproteobacteria</taxon>
        <taxon>Rhodobacterales</taxon>
        <taxon>Roseobacteraceae</taxon>
        <taxon>Ruegeria</taxon>
    </lineage>
</organism>
<evidence type="ECO:0000313" key="3">
    <source>
        <dbReference type="Proteomes" id="UP000325134"/>
    </source>
</evidence>
<dbReference type="GO" id="GO:0006310">
    <property type="term" value="P:DNA recombination"/>
    <property type="evidence" value="ECO:0007669"/>
    <property type="project" value="UniProtKB-KW"/>
</dbReference>
<keyword evidence="3" id="KW-1185">Reference proteome</keyword>